<accession>A0A5Q2ML04</accession>
<gene>
    <name evidence="1" type="ORF">GEV26_10555</name>
</gene>
<dbReference type="EMBL" id="CP045737">
    <property type="protein sequence ID" value="QGG41766.1"/>
    <property type="molecule type" value="Genomic_DNA"/>
</dbReference>
<dbReference type="AlphaFoldDB" id="A0A5Q2ML04"/>
<reference evidence="1 2" key="1">
    <citation type="submission" date="2019-11" db="EMBL/GenBank/DDBJ databases">
        <authorList>
            <person name="Li J."/>
        </authorList>
    </citation>
    <scope>NUCLEOTIDE SEQUENCE [LARGE SCALE GENOMIC DNA]</scope>
    <source>
        <strain evidence="1 2">MF47</strain>
    </source>
</reference>
<evidence type="ECO:0000313" key="1">
    <source>
        <dbReference type="EMBL" id="QGG41766.1"/>
    </source>
</evidence>
<sequence length="115" mass="11680">MLMRSAARRTAAVLMVALVAMLLVATGGPARGAHQRVSAGTGHATAAGVQSGRHLDVQAPTPQHDQASHLLDLASTPPSPAPQRVDAGWTTLTTDTATYVGADAVTPTGRAPPAR</sequence>
<evidence type="ECO:0000313" key="2">
    <source>
        <dbReference type="Proteomes" id="UP000392064"/>
    </source>
</evidence>
<keyword evidence="2" id="KW-1185">Reference proteome</keyword>
<dbReference type="RefSeq" id="WP_153653032.1">
    <property type="nucleotide sequence ID" value="NZ_CP045737.1"/>
</dbReference>
<dbReference type="KEGG" id="aef:GEV26_10555"/>
<protein>
    <submittedName>
        <fullName evidence="1">Uncharacterized protein</fullName>
    </submittedName>
</protein>
<name>A0A5Q2ML04_9ACTN</name>
<organism evidence="1 2">
    <name type="scientific">Aeromicrobium yanjiei</name>
    <dbReference type="NCBI Taxonomy" id="2662028"/>
    <lineage>
        <taxon>Bacteria</taxon>
        <taxon>Bacillati</taxon>
        <taxon>Actinomycetota</taxon>
        <taxon>Actinomycetes</taxon>
        <taxon>Propionibacteriales</taxon>
        <taxon>Nocardioidaceae</taxon>
        <taxon>Aeromicrobium</taxon>
    </lineage>
</organism>
<dbReference type="Proteomes" id="UP000392064">
    <property type="component" value="Chromosome"/>
</dbReference>
<proteinExistence type="predicted"/>